<dbReference type="InterPro" id="IPR052177">
    <property type="entry name" value="Divisome_Glycosyl_Hydrolase"/>
</dbReference>
<keyword evidence="5" id="KW-1185">Reference proteome</keyword>
<dbReference type="PANTHER" id="PTHR43405:SF1">
    <property type="entry name" value="GLYCOSYL HYDROLASE DIGH"/>
    <property type="match status" value="1"/>
</dbReference>
<evidence type="ECO:0000256" key="2">
    <source>
        <dbReference type="SAM" id="SignalP"/>
    </source>
</evidence>
<dbReference type="SUPFAM" id="SSF51445">
    <property type="entry name" value="(Trans)glycosidases"/>
    <property type="match status" value="1"/>
</dbReference>
<dbReference type="RefSeq" id="WP_006981912.1">
    <property type="nucleotide sequence ID" value="NZ_ABVL01000016.1"/>
</dbReference>
<comment type="caution">
    <text evidence="4">The sequence shown here is derived from an EMBL/GenBank/DDBJ whole genome shotgun (WGS) entry which is preliminary data.</text>
</comment>
<name>B4D6Q1_9BACT</name>
<dbReference type="PANTHER" id="PTHR43405">
    <property type="entry name" value="GLYCOSYL HYDROLASE DIGH"/>
    <property type="match status" value="1"/>
</dbReference>
<dbReference type="Gene3D" id="3.20.20.80">
    <property type="entry name" value="Glycosidases"/>
    <property type="match status" value="1"/>
</dbReference>
<feature type="domain" description="Glycosyl hydrolase-like 10" evidence="3">
    <location>
        <begin position="23"/>
        <end position="331"/>
    </location>
</feature>
<accession>B4D6Q1</accession>
<dbReference type="Proteomes" id="UP000005824">
    <property type="component" value="Unassembled WGS sequence"/>
</dbReference>
<reference evidence="4 5" key="1">
    <citation type="journal article" date="2011" name="J. Bacteriol.">
        <title>Genome sequence of Chthoniobacter flavus Ellin428, an aerobic heterotrophic soil bacterium.</title>
        <authorList>
            <person name="Kant R."/>
            <person name="van Passel M.W."/>
            <person name="Palva A."/>
            <person name="Lucas S."/>
            <person name="Lapidus A."/>
            <person name="Glavina Del Rio T."/>
            <person name="Dalin E."/>
            <person name="Tice H."/>
            <person name="Bruce D."/>
            <person name="Goodwin L."/>
            <person name="Pitluck S."/>
            <person name="Larimer F.W."/>
            <person name="Land M.L."/>
            <person name="Hauser L."/>
            <person name="Sangwan P."/>
            <person name="de Vos W.M."/>
            <person name="Janssen P.H."/>
            <person name="Smidt H."/>
        </authorList>
    </citation>
    <scope>NUCLEOTIDE SEQUENCE [LARGE SCALE GENOMIC DNA]</scope>
    <source>
        <strain evidence="4 5">Ellin428</strain>
    </source>
</reference>
<feature type="chain" id="PRO_5002800516" description="Glycosyl hydrolase-like 10 domain-containing protein" evidence="2">
    <location>
        <begin position="21"/>
        <end position="388"/>
    </location>
</feature>
<dbReference type="InParanoid" id="B4D6Q1"/>
<protein>
    <recommendedName>
        <fullName evidence="3">Glycosyl hydrolase-like 10 domain-containing protein</fullName>
    </recommendedName>
</protein>
<dbReference type="FunCoup" id="B4D6Q1">
    <property type="interactions" value="40"/>
</dbReference>
<gene>
    <name evidence="4" type="ORF">CfE428DRAFT_4591</name>
</gene>
<dbReference type="AlphaFoldDB" id="B4D6Q1"/>
<dbReference type="eggNOG" id="COG1649">
    <property type="taxonomic scope" value="Bacteria"/>
</dbReference>
<dbReference type="Pfam" id="PF02638">
    <property type="entry name" value="GHL10"/>
    <property type="match status" value="1"/>
</dbReference>
<sequence length="388" mass="43911">MKIPLLCLLVLSLLVSPLAAQPEFRGAWVATVFNLDWPSKAGLSEAEQKAQLRDIFDRAQQLKLNAILLQVRSMSDACYASRREPWSTFLTGKQGVDPGYDPLAYAITEAHARGIELHAWFNPFRAGTKGGSSCAANHVTRAHPEWIRPYGSQLWLDPGDPNARRYVLDVILDVVKRYDIDGVHIDDYFYPYPVKGAEFPDDVTWQKYGMAGGKSRADWRRDNINRFVEAMYHEVKAAKPSVRVGISPFGIWRPKVPATIEAQLDAYAQLYADARYWLSEGWCDYLAPQLYWGIHPDKQSFPVLLNWWRQQSTAGRPVWPGIATERIGKPYDVGEIARQIELTRQSLPANGEPGNIQWSMKALMHNQGGVADLLKREVYGEKAELPSR</sequence>
<dbReference type="InterPro" id="IPR003790">
    <property type="entry name" value="GHL10"/>
</dbReference>
<proteinExistence type="predicted"/>
<dbReference type="EMBL" id="ABVL01000016">
    <property type="protein sequence ID" value="EDY17852.1"/>
    <property type="molecule type" value="Genomic_DNA"/>
</dbReference>
<evidence type="ECO:0000313" key="4">
    <source>
        <dbReference type="EMBL" id="EDY17852.1"/>
    </source>
</evidence>
<dbReference type="InterPro" id="IPR017853">
    <property type="entry name" value="GH"/>
</dbReference>
<organism evidence="4 5">
    <name type="scientific">Chthoniobacter flavus Ellin428</name>
    <dbReference type="NCBI Taxonomy" id="497964"/>
    <lineage>
        <taxon>Bacteria</taxon>
        <taxon>Pseudomonadati</taxon>
        <taxon>Verrucomicrobiota</taxon>
        <taxon>Spartobacteria</taxon>
        <taxon>Chthoniobacterales</taxon>
        <taxon>Chthoniobacteraceae</taxon>
        <taxon>Chthoniobacter</taxon>
    </lineage>
</organism>
<evidence type="ECO:0000259" key="3">
    <source>
        <dbReference type="Pfam" id="PF02638"/>
    </source>
</evidence>
<evidence type="ECO:0000313" key="5">
    <source>
        <dbReference type="Proteomes" id="UP000005824"/>
    </source>
</evidence>
<evidence type="ECO:0000256" key="1">
    <source>
        <dbReference type="ARBA" id="ARBA00022729"/>
    </source>
</evidence>
<keyword evidence="1 2" id="KW-0732">Signal</keyword>
<feature type="signal peptide" evidence="2">
    <location>
        <begin position="1"/>
        <end position="20"/>
    </location>
</feature>
<dbReference type="STRING" id="497964.CfE428DRAFT_4591"/>